<evidence type="ECO:0000313" key="1">
    <source>
        <dbReference type="EMBL" id="MBB5426327.1"/>
    </source>
</evidence>
<gene>
    <name evidence="1" type="ORF">HDG40_004501</name>
</gene>
<proteinExistence type="predicted"/>
<dbReference type="Proteomes" id="UP000592780">
    <property type="component" value="Unassembled WGS sequence"/>
</dbReference>
<name>A0A7W8V7W4_PARAM</name>
<sequence length="283" mass="31072">MSTPTLERMNRAPLPRNLTLVAGNAFPFKVSGLGSDHRHVVVKSSSSSVKVVVVSANPHNREQTLRLDIQSVVRSSERSTLSTHLASQSAQKVAPDIVVTVEPRLALPPVGTEDHILASMLIVENISPGQRSFVSADQTLISMQWMRWVLVNRLRFGSAHFGAGKVATTLTNSIKAPNQVKGFERYPSIETGQKMVIDDVLKMANDSTNANFQTYRQYVQNAIDVARGVKSGSDPCSTGLYAWRTSGRGSPGPNFIFYESRGGQDFYTLSEAFIKDPLLRSHK</sequence>
<protein>
    <submittedName>
        <fullName evidence="1">Uncharacterized protein</fullName>
    </submittedName>
</protein>
<dbReference type="EMBL" id="JACHDD010000007">
    <property type="protein sequence ID" value="MBB5426327.1"/>
    <property type="molecule type" value="Genomic_DNA"/>
</dbReference>
<dbReference type="RefSeq" id="WP_157646257.1">
    <property type="nucleotide sequence ID" value="NZ_JACHDD010000007.1"/>
</dbReference>
<keyword evidence="2" id="KW-1185">Reference proteome</keyword>
<reference evidence="1 2" key="1">
    <citation type="submission" date="2020-08" db="EMBL/GenBank/DDBJ databases">
        <title>Genomic Encyclopedia of Type Strains, Phase IV (KMG-V): Genome sequencing to study the core and pangenomes of soil and plant-associated prokaryotes.</title>
        <authorList>
            <person name="Whitman W."/>
        </authorList>
    </citation>
    <scope>NUCLEOTIDE SEQUENCE [LARGE SCALE GENOMIC DNA]</scope>
    <source>
        <strain evidence="1 2">JPY158</strain>
    </source>
</reference>
<comment type="caution">
    <text evidence="1">The sequence shown here is derived from an EMBL/GenBank/DDBJ whole genome shotgun (WGS) entry which is preliminary data.</text>
</comment>
<organism evidence="1 2">
    <name type="scientific">Paraburkholderia atlantica</name>
    <dbReference type="NCBI Taxonomy" id="2654982"/>
    <lineage>
        <taxon>Bacteria</taxon>
        <taxon>Pseudomonadati</taxon>
        <taxon>Pseudomonadota</taxon>
        <taxon>Betaproteobacteria</taxon>
        <taxon>Burkholderiales</taxon>
        <taxon>Burkholderiaceae</taxon>
        <taxon>Paraburkholderia</taxon>
    </lineage>
</organism>
<dbReference type="AlphaFoldDB" id="A0A7W8V7W4"/>
<dbReference type="OrthoDB" id="8974285at2"/>
<accession>A0A7W8V7W4</accession>
<evidence type="ECO:0000313" key="2">
    <source>
        <dbReference type="Proteomes" id="UP000592780"/>
    </source>
</evidence>